<evidence type="ECO:0000256" key="3">
    <source>
        <dbReference type="ARBA" id="ARBA00014919"/>
    </source>
</evidence>
<comment type="function">
    <text evidence="12">Necessary for flagellar biosynthesis. May be involved in translocation of the flagellum.</text>
</comment>
<evidence type="ECO:0000256" key="9">
    <source>
        <dbReference type="ARBA" id="ARBA00023134"/>
    </source>
</evidence>
<dbReference type="GO" id="GO:0005047">
    <property type="term" value="F:signal recognition particle binding"/>
    <property type="evidence" value="ECO:0007669"/>
    <property type="project" value="TreeGrafter"/>
</dbReference>
<keyword evidence="5" id="KW-1003">Cell membrane</keyword>
<dbReference type="SMART" id="SM00382">
    <property type="entry name" value="AAA"/>
    <property type="match status" value="1"/>
</dbReference>
<evidence type="ECO:0000256" key="11">
    <source>
        <dbReference type="ARBA" id="ARBA00023225"/>
    </source>
</evidence>
<organism evidence="16 17">
    <name type="scientific">Pseudothermotoga hypogea DSM 11164 = NBRC 106472</name>
    <dbReference type="NCBI Taxonomy" id="1123384"/>
    <lineage>
        <taxon>Bacteria</taxon>
        <taxon>Thermotogati</taxon>
        <taxon>Thermotogota</taxon>
        <taxon>Thermotogae</taxon>
        <taxon>Thermotogales</taxon>
        <taxon>Thermotogaceae</taxon>
        <taxon>Pseudothermotoga</taxon>
    </lineage>
</organism>
<feature type="domain" description="SRP54-type proteins GTP-binding" evidence="15">
    <location>
        <begin position="169"/>
        <end position="360"/>
    </location>
</feature>
<accession>A0A0X1KP17</accession>
<dbReference type="CDD" id="cd17873">
    <property type="entry name" value="FlhF"/>
    <property type="match status" value="1"/>
</dbReference>
<dbReference type="GO" id="GO:0005525">
    <property type="term" value="F:GTP binding"/>
    <property type="evidence" value="ECO:0007669"/>
    <property type="project" value="UniProtKB-UniRule"/>
</dbReference>
<dbReference type="PATRIC" id="fig|1123384.7.peg.156"/>
<evidence type="ECO:0000256" key="7">
    <source>
        <dbReference type="ARBA" id="ARBA00022795"/>
    </source>
</evidence>
<dbReference type="SMART" id="SM00962">
    <property type="entry name" value="SRP54"/>
    <property type="match status" value="1"/>
</dbReference>
<evidence type="ECO:0000259" key="15">
    <source>
        <dbReference type="SMART" id="SM00962"/>
    </source>
</evidence>
<dbReference type="PANTHER" id="PTHR43134">
    <property type="entry name" value="SIGNAL RECOGNITION PARTICLE RECEPTOR SUBUNIT ALPHA"/>
    <property type="match status" value="1"/>
</dbReference>
<evidence type="ECO:0000256" key="6">
    <source>
        <dbReference type="ARBA" id="ARBA00022741"/>
    </source>
</evidence>
<keyword evidence="8" id="KW-0653">Protein transport</keyword>
<name>A0A0X1KP17_9THEM</name>
<dbReference type="PaxDb" id="1123384-AJ81_00795"/>
<evidence type="ECO:0000256" key="5">
    <source>
        <dbReference type="ARBA" id="ARBA00022475"/>
    </source>
</evidence>
<dbReference type="Pfam" id="PF00448">
    <property type="entry name" value="SRP54"/>
    <property type="match status" value="1"/>
</dbReference>
<sequence>MKMKKYIVNDIKEALEQIKKDLGEDAIILSTRSVKKGGFLGIGAKRYLEVTAVCEDKEQEKTESSEVYKLQELLVKNREKRQEEEIRELKQMLQEMKQMLGMQRLSDLPQNLQRILKGLQAQEVDQTIAGKIVEYLRISYGDVSLDDSLRRSLAEHLLAFVKTEVPALEGTVLFSGPTGVGKTTTLAKLAARLKIVEKKQLAILTLDTYRIAATDQLKTYATIMDIPMRVAYTPKEAKMELDAMKSFDVVLIDTAGRSQNNDMQMSELKALFEVIQPNLAFLVISMNSRFSDLKDVLERFQVARHTHLILTKMDETRTFGHLINAPLIGGIPVAFITNGQRVPEDIVEANAKDIAHLLSREVLRIAQSS</sequence>
<dbReference type="GO" id="GO:0044781">
    <property type="term" value="P:bacterial-type flagellum organization"/>
    <property type="evidence" value="ECO:0007669"/>
    <property type="project" value="UniProtKB-UniRule"/>
</dbReference>
<gene>
    <name evidence="16" type="ORF">AJ81_00795</name>
</gene>
<dbReference type="NCBIfam" id="TIGR03499">
    <property type="entry name" value="FlhF"/>
    <property type="match status" value="1"/>
</dbReference>
<dbReference type="InterPro" id="IPR003593">
    <property type="entry name" value="AAA+_ATPase"/>
</dbReference>
<keyword evidence="16" id="KW-0966">Cell projection</keyword>
<reference evidence="16 17" key="1">
    <citation type="submission" date="2014-01" db="EMBL/GenBank/DDBJ databases">
        <title>Genome sequencing of Thermotog hypogea.</title>
        <authorList>
            <person name="Zhang X."/>
            <person name="Alvare G."/>
            <person name="Fristensky B."/>
            <person name="Chen L."/>
            <person name="Suen T."/>
            <person name="Chen Q."/>
            <person name="Ma K."/>
        </authorList>
    </citation>
    <scope>NUCLEOTIDE SEQUENCE [LARGE SCALE GENOMIC DNA]</scope>
    <source>
        <strain evidence="16 17">DSM 11164</strain>
    </source>
</reference>
<evidence type="ECO:0000256" key="1">
    <source>
        <dbReference type="ARBA" id="ARBA00004413"/>
    </source>
</evidence>
<dbReference type="KEGG" id="phy:AJ81_00795"/>
<dbReference type="EMBL" id="CP007141">
    <property type="protein sequence ID" value="AJC72969.1"/>
    <property type="molecule type" value="Genomic_DNA"/>
</dbReference>
<keyword evidence="6" id="KW-0547">Nucleotide-binding</keyword>
<dbReference type="AlphaFoldDB" id="A0A0X1KP17"/>
<dbReference type="InterPro" id="IPR020006">
    <property type="entry name" value="FlhF"/>
</dbReference>
<evidence type="ECO:0000313" key="17">
    <source>
        <dbReference type="Proteomes" id="UP000077469"/>
    </source>
</evidence>
<keyword evidence="11" id="KW-1006">Bacterial flagellum protein export</keyword>
<dbReference type="GO" id="GO:0006614">
    <property type="term" value="P:SRP-dependent cotranslational protein targeting to membrane"/>
    <property type="evidence" value="ECO:0007669"/>
    <property type="project" value="UniProtKB-UniRule"/>
</dbReference>
<dbReference type="PANTHER" id="PTHR43134:SF3">
    <property type="entry name" value="FLAGELLAR BIOSYNTHESIS PROTEIN FLHF"/>
    <property type="match status" value="1"/>
</dbReference>
<evidence type="ECO:0000256" key="10">
    <source>
        <dbReference type="ARBA" id="ARBA00023136"/>
    </source>
</evidence>
<dbReference type="RefSeq" id="WP_031503176.1">
    <property type="nucleotide sequence ID" value="NC_022795.1"/>
</dbReference>
<keyword evidence="4" id="KW-0813">Transport</keyword>
<keyword evidence="7" id="KW-1005">Bacterial flagellum biogenesis</keyword>
<protein>
    <recommendedName>
        <fullName evidence="3 13">Flagellar biosynthesis protein FlhF</fullName>
    </recommendedName>
</protein>
<dbReference type="GO" id="GO:0003924">
    <property type="term" value="F:GTPase activity"/>
    <property type="evidence" value="ECO:0007669"/>
    <property type="project" value="UniProtKB-UniRule"/>
</dbReference>
<keyword evidence="17" id="KW-1185">Reference proteome</keyword>
<dbReference type="InterPro" id="IPR000897">
    <property type="entry name" value="SRP54_GTPase_dom"/>
</dbReference>
<proteinExistence type="inferred from homology"/>
<evidence type="ECO:0000313" key="16">
    <source>
        <dbReference type="EMBL" id="AJC72969.1"/>
    </source>
</evidence>
<evidence type="ECO:0000259" key="14">
    <source>
        <dbReference type="SMART" id="SM00382"/>
    </source>
</evidence>
<dbReference type="STRING" id="1123384.AJ81_00795"/>
<dbReference type="Gene3D" id="1.20.120.1380">
    <property type="entry name" value="Flagellar FlhF biosynthesis protein, N domain"/>
    <property type="match status" value="1"/>
</dbReference>
<keyword evidence="10" id="KW-0472">Membrane</keyword>
<dbReference type="InterPro" id="IPR027417">
    <property type="entry name" value="P-loop_NTPase"/>
</dbReference>
<dbReference type="GO" id="GO:0015031">
    <property type="term" value="P:protein transport"/>
    <property type="evidence" value="ECO:0007669"/>
    <property type="project" value="UniProtKB-KW"/>
</dbReference>
<evidence type="ECO:0000256" key="8">
    <source>
        <dbReference type="ARBA" id="ARBA00022927"/>
    </source>
</evidence>
<comment type="subcellular location">
    <subcellularLocation>
        <location evidence="1">Cell membrane</location>
        <topology evidence="1">Peripheral membrane protein</topology>
        <orientation evidence="1">Cytoplasmic side</orientation>
    </subcellularLocation>
</comment>
<keyword evidence="16" id="KW-0282">Flagellum</keyword>
<dbReference type="OrthoDB" id="9778554at2"/>
<dbReference type="GO" id="GO:0005886">
    <property type="term" value="C:plasma membrane"/>
    <property type="evidence" value="ECO:0007669"/>
    <property type="project" value="UniProtKB-SubCell"/>
</dbReference>
<keyword evidence="9" id="KW-0342">GTP-binding</keyword>
<dbReference type="FunFam" id="3.40.50.300:FF:000695">
    <property type="entry name" value="Flagellar biosynthesis regulator FlhF"/>
    <property type="match status" value="1"/>
</dbReference>
<evidence type="ECO:0000256" key="13">
    <source>
        <dbReference type="NCBIfam" id="TIGR03499"/>
    </source>
</evidence>
<dbReference type="SUPFAM" id="SSF52540">
    <property type="entry name" value="P-loop containing nucleoside triphosphate hydrolases"/>
    <property type="match status" value="1"/>
</dbReference>
<dbReference type="Gene3D" id="3.40.50.300">
    <property type="entry name" value="P-loop containing nucleotide triphosphate hydrolases"/>
    <property type="match status" value="1"/>
</dbReference>
<evidence type="ECO:0000256" key="4">
    <source>
        <dbReference type="ARBA" id="ARBA00022448"/>
    </source>
</evidence>
<feature type="domain" description="AAA+ ATPase" evidence="14">
    <location>
        <begin position="168"/>
        <end position="314"/>
    </location>
</feature>
<evidence type="ECO:0000256" key="12">
    <source>
        <dbReference type="ARBA" id="ARBA00025337"/>
    </source>
</evidence>
<dbReference type="Proteomes" id="UP000077469">
    <property type="component" value="Chromosome"/>
</dbReference>
<evidence type="ECO:0000256" key="2">
    <source>
        <dbReference type="ARBA" id="ARBA00008531"/>
    </source>
</evidence>
<comment type="similarity">
    <text evidence="2">Belongs to the GTP-binding SRP family.</text>
</comment>
<dbReference type="InterPro" id="IPR047040">
    <property type="entry name" value="FlhF__GTPase_dom"/>
</dbReference>
<keyword evidence="16" id="KW-0969">Cilium</keyword>